<dbReference type="FunFam" id="1.10.10.10:FF:000163">
    <property type="entry name" value="MarR family transcriptional regulator"/>
    <property type="match status" value="1"/>
</dbReference>
<comment type="subcellular location">
    <subcellularLocation>
        <location evidence="1">Cytoplasm</location>
    </subcellularLocation>
</comment>
<dbReference type="GO" id="GO:0003677">
    <property type="term" value="F:DNA binding"/>
    <property type="evidence" value="ECO:0007669"/>
    <property type="project" value="UniProtKB-KW"/>
</dbReference>
<keyword evidence="8" id="KW-1185">Reference proteome</keyword>
<dbReference type="Gene3D" id="1.10.10.10">
    <property type="entry name" value="Winged helix-like DNA-binding domain superfamily/Winged helix DNA-binding domain"/>
    <property type="match status" value="1"/>
</dbReference>
<keyword evidence="2" id="KW-0963">Cytoplasm</keyword>
<evidence type="ECO:0000256" key="4">
    <source>
        <dbReference type="ARBA" id="ARBA00023125"/>
    </source>
</evidence>
<evidence type="ECO:0000256" key="2">
    <source>
        <dbReference type="ARBA" id="ARBA00022490"/>
    </source>
</evidence>
<dbReference type="Proteomes" id="UP000320653">
    <property type="component" value="Unassembled WGS sequence"/>
</dbReference>
<name>A0A561R6V4_9HYPH</name>
<evidence type="ECO:0000256" key="5">
    <source>
        <dbReference type="ARBA" id="ARBA00023163"/>
    </source>
</evidence>
<dbReference type="PROSITE" id="PS50995">
    <property type="entry name" value="HTH_MARR_2"/>
    <property type="match status" value="1"/>
</dbReference>
<dbReference type="RefSeq" id="WP_145631309.1">
    <property type="nucleotide sequence ID" value="NZ_VIWP01000001.1"/>
</dbReference>
<gene>
    <name evidence="7" type="ORF">FHW37_101153</name>
</gene>
<evidence type="ECO:0000313" key="8">
    <source>
        <dbReference type="Proteomes" id="UP000320653"/>
    </source>
</evidence>
<keyword evidence="5" id="KW-0804">Transcription</keyword>
<dbReference type="InterPro" id="IPR000835">
    <property type="entry name" value="HTH_MarR-typ"/>
</dbReference>
<protein>
    <submittedName>
        <fullName evidence="7">MarR family transcriptional regulator</fullName>
    </submittedName>
</protein>
<keyword evidence="4" id="KW-0238">DNA-binding</keyword>
<dbReference type="PRINTS" id="PR00598">
    <property type="entry name" value="HTHMARR"/>
</dbReference>
<dbReference type="InterPro" id="IPR036390">
    <property type="entry name" value="WH_DNA-bd_sf"/>
</dbReference>
<dbReference type="Pfam" id="PF22381">
    <property type="entry name" value="Staph_reg_Sar_Rot"/>
    <property type="match status" value="1"/>
</dbReference>
<dbReference type="SMART" id="SM00347">
    <property type="entry name" value="HTH_MARR"/>
    <property type="match status" value="1"/>
</dbReference>
<dbReference type="SUPFAM" id="SSF46785">
    <property type="entry name" value="Winged helix' DNA-binding domain"/>
    <property type="match status" value="1"/>
</dbReference>
<dbReference type="OrthoDB" id="9806864at2"/>
<organism evidence="7 8">
    <name type="scientific">Neorhizobium alkalisoli</name>
    <dbReference type="NCBI Taxonomy" id="528178"/>
    <lineage>
        <taxon>Bacteria</taxon>
        <taxon>Pseudomonadati</taxon>
        <taxon>Pseudomonadota</taxon>
        <taxon>Alphaproteobacteria</taxon>
        <taxon>Hyphomicrobiales</taxon>
        <taxon>Rhizobiaceae</taxon>
        <taxon>Rhizobium/Agrobacterium group</taxon>
        <taxon>Neorhizobium</taxon>
    </lineage>
</organism>
<dbReference type="PANTHER" id="PTHR33164:SF5">
    <property type="entry name" value="ORGANIC HYDROPEROXIDE RESISTANCE TRANSCRIPTIONAL REGULATOR"/>
    <property type="match status" value="1"/>
</dbReference>
<feature type="domain" description="HTH marR-type" evidence="6">
    <location>
        <begin position="8"/>
        <end position="138"/>
    </location>
</feature>
<dbReference type="InterPro" id="IPR036388">
    <property type="entry name" value="WH-like_DNA-bd_sf"/>
</dbReference>
<comment type="caution">
    <text evidence="7">The sequence shown here is derived from an EMBL/GenBank/DDBJ whole genome shotgun (WGS) entry which is preliminary data.</text>
</comment>
<dbReference type="InterPro" id="IPR039422">
    <property type="entry name" value="MarR/SlyA-like"/>
</dbReference>
<dbReference type="GO" id="GO:0006950">
    <property type="term" value="P:response to stress"/>
    <property type="evidence" value="ECO:0007669"/>
    <property type="project" value="TreeGrafter"/>
</dbReference>
<evidence type="ECO:0000259" key="6">
    <source>
        <dbReference type="PROSITE" id="PS50995"/>
    </source>
</evidence>
<dbReference type="PANTHER" id="PTHR33164">
    <property type="entry name" value="TRANSCRIPTIONAL REGULATOR, MARR FAMILY"/>
    <property type="match status" value="1"/>
</dbReference>
<accession>A0A561R6V4</accession>
<dbReference type="GO" id="GO:0005737">
    <property type="term" value="C:cytoplasm"/>
    <property type="evidence" value="ECO:0007669"/>
    <property type="project" value="UniProtKB-SubCell"/>
</dbReference>
<dbReference type="EMBL" id="VIWP01000001">
    <property type="protein sequence ID" value="TWF58349.1"/>
    <property type="molecule type" value="Genomic_DNA"/>
</dbReference>
<dbReference type="InterPro" id="IPR055166">
    <property type="entry name" value="Transc_reg_Sar_Rot_HTH"/>
</dbReference>
<dbReference type="AlphaFoldDB" id="A0A561R6V4"/>
<evidence type="ECO:0000256" key="1">
    <source>
        <dbReference type="ARBA" id="ARBA00004496"/>
    </source>
</evidence>
<evidence type="ECO:0000256" key="3">
    <source>
        <dbReference type="ARBA" id="ARBA00023015"/>
    </source>
</evidence>
<reference evidence="7 8" key="1">
    <citation type="submission" date="2019-06" db="EMBL/GenBank/DDBJ databases">
        <title>Sorghum-associated microbial communities from plants grown in Nebraska, USA.</title>
        <authorList>
            <person name="Schachtman D."/>
        </authorList>
    </citation>
    <scope>NUCLEOTIDE SEQUENCE [LARGE SCALE GENOMIC DNA]</scope>
    <source>
        <strain evidence="7 8">1225</strain>
    </source>
</reference>
<sequence length="147" mass="16790">MKHELKLDTFLCFALYTANHAMNRVYKPLLEALDITYPQFLVLVTLWEEDEQTVGSIGEKLFLESSTLTPILKRLEAAGYIRRERNRHDERQVIIRLTDQGRAQKAKAEAIPGHIVTATGCSSDEVQRLRQEISDLRDALNEKSHAA</sequence>
<evidence type="ECO:0000313" key="7">
    <source>
        <dbReference type="EMBL" id="TWF58349.1"/>
    </source>
</evidence>
<dbReference type="GO" id="GO:0003700">
    <property type="term" value="F:DNA-binding transcription factor activity"/>
    <property type="evidence" value="ECO:0007669"/>
    <property type="project" value="InterPro"/>
</dbReference>
<proteinExistence type="predicted"/>
<keyword evidence="3" id="KW-0805">Transcription regulation</keyword>